<reference evidence="2" key="1">
    <citation type="journal article" date="2023" name="G3 (Bethesda)">
        <title>Genome assembly and association tests identify interacting loci associated with vigor, precocity, and sex in interspecific pistachio rootstocks.</title>
        <authorList>
            <person name="Palmer W."/>
            <person name="Jacygrad E."/>
            <person name="Sagayaradj S."/>
            <person name="Cavanaugh K."/>
            <person name="Han R."/>
            <person name="Bertier L."/>
            <person name="Beede B."/>
            <person name="Kafkas S."/>
            <person name="Golino D."/>
            <person name="Preece J."/>
            <person name="Michelmore R."/>
        </authorList>
    </citation>
    <scope>NUCLEOTIDE SEQUENCE [LARGE SCALE GENOMIC DNA]</scope>
</reference>
<protein>
    <submittedName>
        <fullName evidence="1">Uncharacterized protein</fullName>
    </submittedName>
</protein>
<comment type="caution">
    <text evidence="1">The sequence shown here is derived from an EMBL/GenBank/DDBJ whole genome shotgun (WGS) entry which is preliminary data.</text>
</comment>
<dbReference type="EMBL" id="CM047905">
    <property type="protein sequence ID" value="KAJ0089412.1"/>
    <property type="molecule type" value="Genomic_DNA"/>
</dbReference>
<keyword evidence="2" id="KW-1185">Reference proteome</keyword>
<organism evidence="1 2">
    <name type="scientific">Pistacia atlantica</name>
    <dbReference type="NCBI Taxonomy" id="434234"/>
    <lineage>
        <taxon>Eukaryota</taxon>
        <taxon>Viridiplantae</taxon>
        <taxon>Streptophyta</taxon>
        <taxon>Embryophyta</taxon>
        <taxon>Tracheophyta</taxon>
        <taxon>Spermatophyta</taxon>
        <taxon>Magnoliopsida</taxon>
        <taxon>eudicotyledons</taxon>
        <taxon>Gunneridae</taxon>
        <taxon>Pentapetalae</taxon>
        <taxon>rosids</taxon>
        <taxon>malvids</taxon>
        <taxon>Sapindales</taxon>
        <taxon>Anacardiaceae</taxon>
        <taxon>Pistacia</taxon>
    </lineage>
</organism>
<evidence type="ECO:0000313" key="1">
    <source>
        <dbReference type="EMBL" id="KAJ0089412.1"/>
    </source>
</evidence>
<accession>A0ACC1ARW0</accession>
<evidence type="ECO:0000313" key="2">
    <source>
        <dbReference type="Proteomes" id="UP001164250"/>
    </source>
</evidence>
<proteinExistence type="predicted"/>
<dbReference type="Proteomes" id="UP001164250">
    <property type="component" value="Chromosome 9"/>
</dbReference>
<sequence>MATLATWECLLDMKQTYPKPYGQGFLRGRHCHVCV</sequence>
<gene>
    <name evidence="1" type="ORF">Patl1_32955</name>
</gene>
<name>A0ACC1ARW0_9ROSI</name>